<comment type="cofactor">
    <cofactor evidence="1">
        <name>Mn(2+)</name>
        <dbReference type="ChEBI" id="CHEBI:29035"/>
    </cofactor>
</comment>
<dbReference type="GO" id="GO:0003723">
    <property type="term" value="F:RNA binding"/>
    <property type="evidence" value="ECO:0007669"/>
    <property type="project" value="UniProtKB-UniRule"/>
</dbReference>
<dbReference type="Pfam" id="PF14709">
    <property type="entry name" value="DND1_DSRM"/>
    <property type="match status" value="1"/>
</dbReference>
<evidence type="ECO:0000256" key="4">
    <source>
        <dbReference type="ARBA" id="ARBA00022723"/>
    </source>
</evidence>
<evidence type="ECO:0000259" key="12">
    <source>
        <dbReference type="PROSITE" id="PS50142"/>
    </source>
</evidence>
<dbReference type="Gene3D" id="3.30.160.20">
    <property type="match status" value="2"/>
</dbReference>
<keyword evidence="7" id="KW-0460">Magnesium</keyword>
<evidence type="ECO:0000256" key="5">
    <source>
        <dbReference type="ARBA" id="ARBA00022759"/>
    </source>
</evidence>
<dbReference type="PROSITE" id="PS00517">
    <property type="entry name" value="RNASE_3_1"/>
    <property type="match status" value="1"/>
</dbReference>
<evidence type="ECO:0000256" key="8">
    <source>
        <dbReference type="ARBA" id="ARBA00022884"/>
    </source>
</evidence>
<dbReference type="CDD" id="cd00593">
    <property type="entry name" value="RIBOc"/>
    <property type="match status" value="1"/>
</dbReference>
<comment type="caution">
    <text evidence="13">The sequence shown here is derived from an EMBL/GenBank/DDBJ whole genome shotgun (WGS) entry which is preliminary data.</text>
</comment>
<feature type="domain" description="DRBM" evidence="11">
    <location>
        <begin position="567"/>
        <end position="643"/>
    </location>
</feature>
<proteinExistence type="predicted"/>
<evidence type="ECO:0000256" key="3">
    <source>
        <dbReference type="ARBA" id="ARBA00022722"/>
    </source>
</evidence>
<comment type="cofactor">
    <cofactor evidence="2">
        <name>Mg(2+)</name>
        <dbReference type="ChEBI" id="CHEBI:18420"/>
    </cofactor>
</comment>
<dbReference type="GO" id="GO:0030422">
    <property type="term" value="P:siRNA processing"/>
    <property type="evidence" value="ECO:0007669"/>
    <property type="project" value="TreeGrafter"/>
</dbReference>
<keyword evidence="6" id="KW-0378">Hydrolase</keyword>
<protein>
    <submittedName>
        <fullName evidence="13">Dicer-like protein 4 isoform X1</fullName>
    </submittedName>
</protein>
<dbReference type="InterPro" id="IPR014720">
    <property type="entry name" value="dsRBD_dom"/>
</dbReference>
<evidence type="ECO:0000256" key="2">
    <source>
        <dbReference type="ARBA" id="ARBA00001946"/>
    </source>
</evidence>
<dbReference type="InterPro" id="IPR036389">
    <property type="entry name" value="RNase_III_sf"/>
</dbReference>
<dbReference type="Pfam" id="PF00035">
    <property type="entry name" value="dsrm"/>
    <property type="match status" value="1"/>
</dbReference>
<dbReference type="FunFam" id="1.10.1520.10:FF:000004">
    <property type="entry name" value="Endoribonuclease dicer-like 1"/>
    <property type="match status" value="1"/>
</dbReference>
<evidence type="ECO:0000256" key="6">
    <source>
        <dbReference type="ARBA" id="ARBA00022801"/>
    </source>
</evidence>
<evidence type="ECO:0000259" key="11">
    <source>
        <dbReference type="PROSITE" id="PS50137"/>
    </source>
</evidence>
<keyword evidence="4" id="KW-0479">Metal-binding</keyword>
<dbReference type="Proteomes" id="UP000634136">
    <property type="component" value="Unassembled WGS sequence"/>
</dbReference>
<dbReference type="CDD" id="cd19869">
    <property type="entry name" value="DSRM_DCL_plant"/>
    <property type="match status" value="1"/>
</dbReference>
<keyword evidence="14" id="KW-1185">Reference proteome</keyword>
<feature type="compositionally biased region" description="Polar residues" evidence="10">
    <location>
        <begin position="529"/>
        <end position="541"/>
    </location>
</feature>
<dbReference type="CDD" id="cd19875">
    <property type="entry name" value="DSRM_EIF2AK2-like"/>
    <property type="match status" value="1"/>
</dbReference>
<keyword evidence="3" id="KW-0540">Nuclease</keyword>
<dbReference type="EMBL" id="JAAIUW010000003">
    <property type="protein sequence ID" value="KAF7839616.1"/>
    <property type="molecule type" value="Genomic_DNA"/>
</dbReference>
<evidence type="ECO:0000313" key="13">
    <source>
        <dbReference type="EMBL" id="KAF7839616.1"/>
    </source>
</evidence>
<dbReference type="Gene3D" id="1.10.1520.10">
    <property type="entry name" value="Ribonuclease III domain"/>
    <property type="match status" value="2"/>
</dbReference>
<name>A0A834X791_9FABA</name>
<feature type="domain" description="DRBM" evidence="11">
    <location>
        <begin position="389"/>
        <end position="455"/>
    </location>
</feature>
<evidence type="ECO:0000256" key="1">
    <source>
        <dbReference type="ARBA" id="ARBA00001936"/>
    </source>
</evidence>
<dbReference type="SMART" id="SM00358">
    <property type="entry name" value="DSRM"/>
    <property type="match status" value="2"/>
</dbReference>
<feature type="region of interest" description="Disordered" evidence="10">
    <location>
        <begin position="529"/>
        <end position="550"/>
    </location>
</feature>
<evidence type="ECO:0000256" key="7">
    <source>
        <dbReference type="ARBA" id="ARBA00022842"/>
    </source>
</evidence>
<reference evidence="13" key="1">
    <citation type="submission" date="2020-09" db="EMBL/GenBank/DDBJ databases">
        <title>Genome-Enabled Discovery of Anthraquinone Biosynthesis in Senna tora.</title>
        <authorList>
            <person name="Kang S.-H."/>
            <person name="Pandey R.P."/>
            <person name="Lee C.-M."/>
            <person name="Sim J.-S."/>
            <person name="Jeong J.-T."/>
            <person name="Choi B.-S."/>
            <person name="Jung M."/>
            <person name="Ginzburg D."/>
            <person name="Zhao K."/>
            <person name="Won S.Y."/>
            <person name="Oh T.-J."/>
            <person name="Yu Y."/>
            <person name="Kim N.-H."/>
            <person name="Lee O.R."/>
            <person name="Lee T.-H."/>
            <person name="Bashyal P."/>
            <person name="Kim T.-S."/>
            <person name="Lee W.-H."/>
            <person name="Kawkins C."/>
            <person name="Kim C.-K."/>
            <person name="Kim J.S."/>
            <person name="Ahn B.O."/>
            <person name="Rhee S.Y."/>
            <person name="Sohng J.K."/>
        </authorList>
    </citation>
    <scope>NUCLEOTIDE SEQUENCE</scope>
    <source>
        <tissue evidence="13">Leaf</tissue>
    </source>
</reference>
<organism evidence="13 14">
    <name type="scientific">Senna tora</name>
    <dbReference type="NCBI Taxonomy" id="362788"/>
    <lineage>
        <taxon>Eukaryota</taxon>
        <taxon>Viridiplantae</taxon>
        <taxon>Streptophyta</taxon>
        <taxon>Embryophyta</taxon>
        <taxon>Tracheophyta</taxon>
        <taxon>Spermatophyta</taxon>
        <taxon>Magnoliopsida</taxon>
        <taxon>eudicotyledons</taxon>
        <taxon>Gunneridae</taxon>
        <taxon>Pentapetalae</taxon>
        <taxon>rosids</taxon>
        <taxon>fabids</taxon>
        <taxon>Fabales</taxon>
        <taxon>Fabaceae</taxon>
        <taxon>Caesalpinioideae</taxon>
        <taxon>Cassia clade</taxon>
        <taxon>Senna</taxon>
    </lineage>
</organism>
<evidence type="ECO:0000256" key="9">
    <source>
        <dbReference type="PROSITE-ProRule" id="PRU00266"/>
    </source>
</evidence>
<dbReference type="GO" id="GO:0005737">
    <property type="term" value="C:cytoplasm"/>
    <property type="evidence" value="ECO:0007669"/>
    <property type="project" value="TreeGrafter"/>
</dbReference>
<evidence type="ECO:0000256" key="10">
    <source>
        <dbReference type="SAM" id="MobiDB-lite"/>
    </source>
</evidence>
<accession>A0A834X791</accession>
<dbReference type="InterPro" id="IPR000999">
    <property type="entry name" value="RNase_III_dom"/>
</dbReference>
<dbReference type="PROSITE" id="PS50137">
    <property type="entry name" value="DS_RBD"/>
    <property type="match status" value="2"/>
</dbReference>
<dbReference type="Pfam" id="PF00636">
    <property type="entry name" value="Ribonuclease_3"/>
    <property type="match status" value="1"/>
</dbReference>
<dbReference type="GO" id="GO:0004525">
    <property type="term" value="F:ribonuclease III activity"/>
    <property type="evidence" value="ECO:0007669"/>
    <property type="project" value="InterPro"/>
</dbReference>
<gene>
    <name evidence="13" type="ORF">G2W53_008098</name>
</gene>
<dbReference type="GO" id="GO:0046872">
    <property type="term" value="F:metal ion binding"/>
    <property type="evidence" value="ECO:0007669"/>
    <property type="project" value="UniProtKB-KW"/>
</dbReference>
<dbReference type="SUPFAM" id="SSF69065">
    <property type="entry name" value="RNase III domain-like"/>
    <property type="match status" value="2"/>
</dbReference>
<dbReference type="AlphaFoldDB" id="A0A834X791"/>
<feature type="domain" description="RNase III" evidence="12">
    <location>
        <begin position="159"/>
        <end position="177"/>
    </location>
</feature>
<dbReference type="SUPFAM" id="SSF54768">
    <property type="entry name" value="dsRNA-binding domain-like"/>
    <property type="match status" value="2"/>
</dbReference>
<dbReference type="OrthoDB" id="6513042at2759"/>
<keyword evidence="8 9" id="KW-0694">RNA-binding</keyword>
<dbReference type="PROSITE" id="PS50142">
    <property type="entry name" value="RNASE_3_2"/>
    <property type="match status" value="2"/>
</dbReference>
<feature type="domain" description="RNase III" evidence="12">
    <location>
        <begin position="218"/>
        <end position="362"/>
    </location>
</feature>
<dbReference type="SMART" id="SM00535">
    <property type="entry name" value="RIBOc"/>
    <property type="match status" value="1"/>
</dbReference>
<evidence type="ECO:0000313" key="14">
    <source>
        <dbReference type="Proteomes" id="UP000634136"/>
    </source>
</evidence>
<keyword evidence="5" id="KW-0255">Endonuclease</keyword>
<dbReference type="PANTHER" id="PTHR14950:SF15">
    <property type="entry name" value="DICER-LIKE PROTEIN 4"/>
    <property type="match status" value="1"/>
</dbReference>
<dbReference type="GO" id="GO:0005634">
    <property type="term" value="C:nucleus"/>
    <property type="evidence" value="ECO:0007669"/>
    <property type="project" value="TreeGrafter"/>
</dbReference>
<sequence>MLFLIRQTIGLWVARIGEDTLTDTILKSVLFVHNLKYNLLSIGEMTEDSNCKVEFSPSLCSFQDLDTRKMIGNARLKDFYIELKLTRRLPANNPSLLVYIRDQEFDPSQFFALGRPCPRVCTKETEENIHSCLNSLKEPGEGKLTELRCNKNHHWLHRKTVADVIEALVGSFIVDSGFKAATAFLTYLGIQVNFEASQVTNICRSSISYIPLSAYVDIPFLEDKLKHHFVHKGLLLQALVHPSYNKHGGGCYQRLEFLGDAVLDYLITSYLYSAYPKLKPGQLTDLRSVSVNNKAFAYVAVDKEIHNFLLRDSSDLSEAIKKYADYIKRSELQTGVNVGLKCPKALGDLVESCVGAILLDSGFNLNSVWQIMASFLEPIMKFTSCLQLSPIRDLQELCQSHHLELEFVKPKGTRMFSVEAKVIGKAVCATASATSMNQKEAKKIASQLVFSELKSQGWKSKSKPLEEVLKSTCKEEAKLIGYDEMPVDVTEDSIIEPIMVKGNQWRNFNPESSTIGDVEAVDICSPCSTPVSQQLPSSTNKGKLGETSENHDCDSISQRADCSFKGTLRSRLYELCTANCWKPPSFECCKEEGPDHLKLFTYKVNLEIEEGPDVILECVGAPQSKKKDAAELAAEGAFWYLKQEGYLLNDN</sequence>
<dbReference type="PANTHER" id="PTHR14950">
    <property type="entry name" value="DICER-RELATED"/>
    <property type="match status" value="1"/>
</dbReference>